<accession>A0AAX6HHB1</accession>
<keyword evidence="3" id="KW-1185">Reference proteome</keyword>
<gene>
    <name evidence="2" type="ORF">M6B38_312570</name>
</gene>
<reference evidence="2" key="2">
    <citation type="submission" date="2023-04" db="EMBL/GenBank/DDBJ databases">
        <authorList>
            <person name="Bruccoleri R.E."/>
            <person name="Oakeley E.J."/>
            <person name="Faust A.-M."/>
            <person name="Dessus-Babus S."/>
            <person name="Altorfer M."/>
            <person name="Burckhardt D."/>
            <person name="Oertli M."/>
            <person name="Naumann U."/>
            <person name="Petersen F."/>
            <person name="Wong J."/>
        </authorList>
    </citation>
    <scope>NUCLEOTIDE SEQUENCE</scope>
    <source>
        <strain evidence="2">GSM-AAB239-AS_SAM_17_03QT</strain>
        <tissue evidence="2">Leaf</tissue>
    </source>
</reference>
<feature type="region of interest" description="Disordered" evidence="1">
    <location>
        <begin position="82"/>
        <end position="121"/>
    </location>
</feature>
<comment type="caution">
    <text evidence="2">The sequence shown here is derived from an EMBL/GenBank/DDBJ whole genome shotgun (WGS) entry which is preliminary data.</text>
</comment>
<dbReference type="Proteomes" id="UP001140949">
    <property type="component" value="Unassembled WGS sequence"/>
</dbReference>
<feature type="compositionally biased region" description="Low complexity" evidence="1">
    <location>
        <begin position="108"/>
        <end position="121"/>
    </location>
</feature>
<evidence type="ECO:0000256" key="1">
    <source>
        <dbReference type="SAM" id="MobiDB-lite"/>
    </source>
</evidence>
<organism evidence="2 3">
    <name type="scientific">Iris pallida</name>
    <name type="common">Sweet iris</name>
    <dbReference type="NCBI Taxonomy" id="29817"/>
    <lineage>
        <taxon>Eukaryota</taxon>
        <taxon>Viridiplantae</taxon>
        <taxon>Streptophyta</taxon>
        <taxon>Embryophyta</taxon>
        <taxon>Tracheophyta</taxon>
        <taxon>Spermatophyta</taxon>
        <taxon>Magnoliopsida</taxon>
        <taxon>Liliopsida</taxon>
        <taxon>Asparagales</taxon>
        <taxon>Iridaceae</taxon>
        <taxon>Iridoideae</taxon>
        <taxon>Irideae</taxon>
        <taxon>Iris</taxon>
    </lineage>
</organism>
<evidence type="ECO:0000313" key="3">
    <source>
        <dbReference type="Proteomes" id="UP001140949"/>
    </source>
</evidence>
<dbReference type="AlphaFoldDB" id="A0AAX6HHB1"/>
<sequence length="205" mass="23650">MSPLYMVVYPKDFFLRCIRKTSNQKIPNDGTGREIALDRNPRGPSSSQIPHQHSENQHHKDCAKAPQLRSRLRAGIRLPAAARPLRPPLHSRQAEYRGSTSRISPNGSASRSAPSSCSTTSSPLRLRAQLSLERRLWAFAWLRSRPRCHTWGSFSRVQIELIGQLYQKESNKYLSFLRISQFFKRRIWLGAHMCFCKIQTLYQCL</sequence>
<feature type="compositionally biased region" description="Basic and acidic residues" evidence="1">
    <location>
        <begin position="31"/>
        <end position="41"/>
    </location>
</feature>
<feature type="region of interest" description="Disordered" evidence="1">
    <location>
        <begin position="23"/>
        <end position="64"/>
    </location>
</feature>
<name>A0AAX6HHB1_IRIPA</name>
<protein>
    <submittedName>
        <fullName evidence="2">Protein COFACTOR ASSEMBLY OF COMPLEX C SUBUNIT B CCB2, chloroplastic isoform X1</fullName>
    </submittedName>
</protein>
<dbReference type="EMBL" id="JANAVB010009596">
    <property type="protein sequence ID" value="KAJ6840078.1"/>
    <property type="molecule type" value="Genomic_DNA"/>
</dbReference>
<evidence type="ECO:0000313" key="2">
    <source>
        <dbReference type="EMBL" id="KAJ6840078.1"/>
    </source>
</evidence>
<feature type="compositionally biased region" description="Basic and acidic residues" evidence="1">
    <location>
        <begin position="52"/>
        <end position="63"/>
    </location>
</feature>
<feature type="compositionally biased region" description="Polar residues" evidence="1">
    <location>
        <begin position="98"/>
        <end position="107"/>
    </location>
</feature>
<reference evidence="2" key="1">
    <citation type="journal article" date="2023" name="GigaByte">
        <title>Genome assembly of the bearded iris, Iris pallida Lam.</title>
        <authorList>
            <person name="Bruccoleri R.E."/>
            <person name="Oakeley E.J."/>
            <person name="Faust A.M.E."/>
            <person name="Altorfer M."/>
            <person name="Dessus-Babus S."/>
            <person name="Burckhardt D."/>
            <person name="Oertli M."/>
            <person name="Naumann U."/>
            <person name="Petersen F."/>
            <person name="Wong J."/>
        </authorList>
    </citation>
    <scope>NUCLEOTIDE SEQUENCE</scope>
    <source>
        <strain evidence="2">GSM-AAB239-AS_SAM_17_03QT</strain>
    </source>
</reference>
<proteinExistence type="predicted"/>